<organism evidence="2 3">
    <name type="scientific">Megalurothrips usitatus</name>
    <name type="common">bean blossom thrips</name>
    <dbReference type="NCBI Taxonomy" id="439358"/>
    <lineage>
        <taxon>Eukaryota</taxon>
        <taxon>Metazoa</taxon>
        <taxon>Ecdysozoa</taxon>
        <taxon>Arthropoda</taxon>
        <taxon>Hexapoda</taxon>
        <taxon>Insecta</taxon>
        <taxon>Pterygota</taxon>
        <taxon>Neoptera</taxon>
        <taxon>Paraneoptera</taxon>
        <taxon>Thysanoptera</taxon>
        <taxon>Terebrantia</taxon>
        <taxon>Thripoidea</taxon>
        <taxon>Thripidae</taxon>
        <taxon>Megalurothrips</taxon>
    </lineage>
</organism>
<feature type="region of interest" description="Disordered" evidence="1">
    <location>
        <begin position="121"/>
        <end position="140"/>
    </location>
</feature>
<dbReference type="AlphaFoldDB" id="A0AAV7X327"/>
<evidence type="ECO:0000313" key="3">
    <source>
        <dbReference type="Proteomes" id="UP001075354"/>
    </source>
</evidence>
<gene>
    <name evidence="2" type="ORF">ONE63_011511</name>
</gene>
<dbReference type="Proteomes" id="UP001075354">
    <property type="component" value="Unassembled WGS sequence"/>
</dbReference>
<accession>A0AAV7X327</accession>
<evidence type="ECO:0000313" key="2">
    <source>
        <dbReference type="EMBL" id="KAJ1518881.1"/>
    </source>
</evidence>
<evidence type="ECO:0008006" key="4">
    <source>
        <dbReference type="Google" id="ProtNLM"/>
    </source>
</evidence>
<comment type="caution">
    <text evidence="2">The sequence shown here is derived from an EMBL/GenBank/DDBJ whole genome shotgun (WGS) entry which is preliminary data.</text>
</comment>
<keyword evidence="3" id="KW-1185">Reference proteome</keyword>
<protein>
    <recommendedName>
        <fullName evidence="4">C2H2-type domain-containing protein</fullName>
    </recommendedName>
</protein>
<dbReference type="EMBL" id="JAPTSV010000845">
    <property type="protein sequence ID" value="KAJ1518881.1"/>
    <property type="molecule type" value="Genomic_DNA"/>
</dbReference>
<proteinExistence type="predicted"/>
<feature type="compositionally biased region" description="Basic and acidic residues" evidence="1">
    <location>
        <begin position="131"/>
        <end position="140"/>
    </location>
</feature>
<reference evidence="2" key="1">
    <citation type="submission" date="2022-12" db="EMBL/GenBank/DDBJ databases">
        <title>Chromosome-level genome assembly of the bean flower thrips Megalurothrips usitatus.</title>
        <authorList>
            <person name="Ma L."/>
            <person name="Liu Q."/>
            <person name="Li H."/>
            <person name="Cai W."/>
        </authorList>
    </citation>
    <scope>NUCLEOTIDE SEQUENCE</scope>
    <source>
        <strain evidence="2">Cailab_2022a</strain>
    </source>
</reference>
<evidence type="ECO:0000256" key="1">
    <source>
        <dbReference type="SAM" id="MobiDB-lite"/>
    </source>
</evidence>
<sequence length="237" mass="26286">MSGPAYLLVSIFQAPSSVHVGEEDTTGQKYRTSCVASTNTQWYKHSACTNSYLGRQKVLDYDIVIDHIPDTLQAFVDSLSRRSGLHSEITIKDEPVCVPELNACTNLYCARTEERKIVCGGSGQAPEEDIEEHHAGKEKESSAEVKKCNGEAQIAHSDNMGKCKRSTFTLLQCPKCPKSFKYSLRVNGLNSIIAHVYDCHERSTGYCISTIKKRYANLIINDVHPRKGLPSNVTSKV</sequence>
<name>A0AAV7X327_9NEOP</name>